<organism evidence="2 3">
    <name type="scientific">Ramazzottius varieornatus</name>
    <name type="common">Water bear</name>
    <name type="synonym">Tardigrade</name>
    <dbReference type="NCBI Taxonomy" id="947166"/>
    <lineage>
        <taxon>Eukaryota</taxon>
        <taxon>Metazoa</taxon>
        <taxon>Ecdysozoa</taxon>
        <taxon>Tardigrada</taxon>
        <taxon>Eutardigrada</taxon>
        <taxon>Parachela</taxon>
        <taxon>Hypsibioidea</taxon>
        <taxon>Ramazzottiidae</taxon>
        <taxon>Ramazzottius</taxon>
    </lineage>
</organism>
<feature type="compositionally biased region" description="Acidic residues" evidence="1">
    <location>
        <begin position="8"/>
        <end position="34"/>
    </location>
</feature>
<feature type="compositionally biased region" description="Acidic residues" evidence="1">
    <location>
        <begin position="44"/>
        <end position="54"/>
    </location>
</feature>
<reference evidence="2 3" key="1">
    <citation type="journal article" date="2016" name="Nat. Commun.">
        <title>Extremotolerant tardigrade genome and improved radiotolerance of human cultured cells by tardigrade-unique protein.</title>
        <authorList>
            <person name="Hashimoto T."/>
            <person name="Horikawa D.D."/>
            <person name="Saito Y."/>
            <person name="Kuwahara H."/>
            <person name="Kozuka-Hata H."/>
            <person name="Shin-I T."/>
            <person name="Minakuchi Y."/>
            <person name="Ohishi K."/>
            <person name="Motoyama A."/>
            <person name="Aizu T."/>
            <person name="Enomoto A."/>
            <person name="Kondo K."/>
            <person name="Tanaka S."/>
            <person name="Hara Y."/>
            <person name="Koshikawa S."/>
            <person name="Sagara H."/>
            <person name="Miura T."/>
            <person name="Yokobori S."/>
            <person name="Miyagawa K."/>
            <person name="Suzuki Y."/>
            <person name="Kubo T."/>
            <person name="Oyama M."/>
            <person name="Kohara Y."/>
            <person name="Fujiyama A."/>
            <person name="Arakawa K."/>
            <person name="Katayama T."/>
            <person name="Toyoda A."/>
            <person name="Kunieda T."/>
        </authorList>
    </citation>
    <scope>NUCLEOTIDE SEQUENCE [LARGE SCALE GENOMIC DNA]</scope>
    <source>
        <strain evidence="2 3">YOKOZUNA-1</strain>
    </source>
</reference>
<proteinExistence type="predicted"/>
<feature type="region of interest" description="Disordered" evidence="1">
    <location>
        <begin position="1"/>
        <end position="69"/>
    </location>
</feature>
<keyword evidence="3" id="KW-1185">Reference proteome</keyword>
<comment type="caution">
    <text evidence="2">The sequence shown here is derived from an EMBL/GenBank/DDBJ whole genome shotgun (WGS) entry which is preliminary data.</text>
</comment>
<evidence type="ECO:0000313" key="2">
    <source>
        <dbReference type="EMBL" id="GAV04058.1"/>
    </source>
</evidence>
<dbReference type="Proteomes" id="UP000186922">
    <property type="component" value="Unassembled WGS sequence"/>
</dbReference>
<dbReference type="AlphaFoldDB" id="A0A1D1VW85"/>
<evidence type="ECO:0000256" key="1">
    <source>
        <dbReference type="SAM" id="MobiDB-lite"/>
    </source>
</evidence>
<accession>A0A1D1VW85</accession>
<evidence type="ECO:0000313" key="3">
    <source>
        <dbReference type="Proteomes" id="UP000186922"/>
    </source>
</evidence>
<sequence length="83" mass="9211">MAEKTADEIEETLEDESSFDSDEKDDSGDSDFLENSDGSLSNVDTEDDEDEEEYAGPGAGEVSRYRSSDTRHCVERSQFGCNK</sequence>
<name>A0A1D1VW85_RAMVA</name>
<dbReference type="EMBL" id="BDGG01000010">
    <property type="protein sequence ID" value="GAV04058.1"/>
    <property type="molecule type" value="Genomic_DNA"/>
</dbReference>
<protein>
    <submittedName>
        <fullName evidence="2">Uncharacterized protein</fullName>
    </submittedName>
</protein>
<gene>
    <name evidence="2" type="primary">RvY_14397-1</name>
    <name evidence="2" type="synonym">RvY_14397.1</name>
    <name evidence="2" type="ORF">RvY_14397</name>
</gene>